<evidence type="ECO:0000313" key="2">
    <source>
        <dbReference type="EMBL" id="SPE24968.1"/>
    </source>
</evidence>
<protein>
    <recommendedName>
        <fullName evidence="4">Transmembrane protein</fullName>
    </recommendedName>
</protein>
<accession>A0A2N9LNZ1</accession>
<keyword evidence="1" id="KW-0812">Transmembrane</keyword>
<feature type="transmembrane region" description="Helical" evidence="1">
    <location>
        <begin position="85"/>
        <end position="103"/>
    </location>
</feature>
<organism evidence="2 3">
    <name type="scientific">Candidatus Sulfuritelmatomonas gaucii</name>
    <dbReference type="NCBI Taxonomy" id="2043161"/>
    <lineage>
        <taxon>Bacteria</taxon>
        <taxon>Pseudomonadati</taxon>
        <taxon>Acidobacteriota</taxon>
        <taxon>Terriglobia</taxon>
        <taxon>Terriglobales</taxon>
        <taxon>Acidobacteriaceae</taxon>
        <taxon>Candidatus Sulfuritelmatomonas</taxon>
    </lineage>
</organism>
<evidence type="ECO:0008006" key="4">
    <source>
        <dbReference type="Google" id="ProtNLM"/>
    </source>
</evidence>
<reference evidence="3" key="1">
    <citation type="submission" date="2018-02" db="EMBL/GenBank/DDBJ databases">
        <authorList>
            <person name="Hausmann B."/>
        </authorList>
    </citation>
    <scope>NUCLEOTIDE SEQUENCE [LARGE SCALE GENOMIC DNA]</scope>
    <source>
        <strain evidence="3">Peat soil MAG SbA5</strain>
    </source>
</reference>
<dbReference type="AlphaFoldDB" id="A0A2N9LNZ1"/>
<evidence type="ECO:0000256" key="1">
    <source>
        <dbReference type="SAM" id="Phobius"/>
    </source>
</evidence>
<keyword evidence="1" id="KW-0472">Membrane</keyword>
<proteinExistence type="predicted"/>
<evidence type="ECO:0000313" key="3">
    <source>
        <dbReference type="Proteomes" id="UP000239735"/>
    </source>
</evidence>
<dbReference type="Proteomes" id="UP000239735">
    <property type="component" value="Unassembled WGS sequence"/>
</dbReference>
<feature type="transmembrane region" description="Helical" evidence="1">
    <location>
        <begin position="46"/>
        <end position="64"/>
    </location>
</feature>
<name>A0A2N9LNZ1_9BACT</name>
<feature type="transmembrane region" description="Helical" evidence="1">
    <location>
        <begin position="115"/>
        <end position="133"/>
    </location>
</feature>
<feature type="transmembrane region" description="Helical" evidence="1">
    <location>
        <begin position="21"/>
        <end position="40"/>
    </location>
</feature>
<dbReference type="OrthoDB" id="119964at2"/>
<gene>
    <name evidence="2" type="ORF">SBA5_470089</name>
</gene>
<keyword evidence="1" id="KW-1133">Transmembrane helix</keyword>
<dbReference type="EMBL" id="OKRB01000105">
    <property type="protein sequence ID" value="SPE24968.1"/>
    <property type="molecule type" value="Genomic_DNA"/>
</dbReference>
<sequence length="137" mass="15528">MKSLFCMTSNPVERRYVVRMWVAAGLCVVSALVAAVAFRLGHLKDLPAYPVAVLPALPILWALVETGRFLAELKDEFQRNLFIQCLLGGIGGTLAATTTWGYLEDFARVPRLDLVWVYPIFWLFAAITYPVVYQRYR</sequence>